<dbReference type="PROSITE" id="PS50108">
    <property type="entry name" value="CRIB"/>
    <property type="match status" value="1"/>
</dbReference>
<reference evidence="4 5" key="1">
    <citation type="journal article" date="2024" name="J Genomics">
        <title>Draft genome sequencing and assembly of Favolaschia claudopus CIRM-BRFM 2984 isolated from oak limbs.</title>
        <authorList>
            <person name="Navarro D."/>
            <person name="Drula E."/>
            <person name="Chaduli D."/>
            <person name="Cazenave R."/>
            <person name="Ahrendt S."/>
            <person name="Wang J."/>
            <person name="Lipzen A."/>
            <person name="Daum C."/>
            <person name="Barry K."/>
            <person name="Grigoriev I.V."/>
            <person name="Favel A."/>
            <person name="Rosso M.N."/>
            <person name="Martin F."/>
        </authorList>
    </citation>
    <scope>NUCLEOTIDE SEQUENCE [LARGE SCALE GENOMIC DNA]</scope>
    <source>
        <strain evidence="4 5">CIRM-BRFM 2984</strain>
    </source>
</reference>
<sequence>MISQLVSPTLNISSDSSFVVPGLQPTAYKVYAVIPATRVYHAAFVNSKQQSALNWTCSGLYGRLMFGKDQGSTEQAYWFRLLDDSGKTIWMFKIPEQSFEYRVDKPFFHVFRGSSREFGFLCFDDEEAASFAREVTGRTMFRPQSAQPVSAVATEPRSLRSRLTSSPLGRMISLPTANSFVHVAHVGRTQKIPSPAAKVEPENEGAWTLVAPDDFIEQHNIANKFMNTPKTAVPVPLEVQGQGKTLKPQRVRRKPSPNVPVS</sequence>
<dbReference type="InterPro" id="IPR011993">
    <property type="entry name" value="PH-like_dom_sf"/>
</dbReference>
<dbReference type="Gene3D" id="2.30.29.30">
    <property type="entry name" value="Pleckstrin-homology domain (PH domain)/Phosphotyrosine-binding domain (PTB)"/>
    <property type="match status" value="1"/>
</dbReference>
<comment type="caution">
    <text evidence="4">The sequence shown here is derived from an EMBL/GenBank/DDBJ whole genome shotgun (WGS) entry which is preliminary data.</text>
</comment>
<proteinExistence type="predicted"/>
<feature type="region of interest" description="Disordered" evidence="1">
    <location>
        <begin position="239"/>
        <end position="262"/>
    </location>
</feature>
<feature type="domain" description="CRIB" evidence="2">
    <location>
        <begin position="172"/>
        <end position="187"/>
    </location>
</feature>
<protein>
    <submittedName>
        <fullName evidence="4">Wiskott-Aldrich syndrome 1</fullName>
    </submittedName>
</protein>
<dbReference type="InterPro" id="IPR000095">
    <property type="entry name" value="CRIB_dom"/>
</dbReference>
<gene>
    <name evidence="4" type="ORF">R3P38DRAFT_3178873</name>
</gene>
<dbReference type="InterPro" id="IPR000697">
    <property type="entry name" value="WH1/EVH1_dom"/>
</dbReference>
<keyword evidence="5" id="KW-1185">Reference proteome</keyword>
<feature type="domain" description="WH1" evidence="3">
    <location>
        <begin position="24"/>
        <end position="142"/>
    </location>
</feature>
<dbReference type="PROSITE" id="PS50229">
    <property type="entry name" value="WH1"/>
    <property type="match status" value="1"/>
</dbReference>
<dbReference type="Proteomes" id="UP001362999">
    <property type="component" value="Unassembled WGS sequence"/>
</dbReference>
<dbReference type="EMBL" id="JAWWNJ010000013">
    <property type="protein sequence ID" value="KAK7042309.1"/>
    <property type="molecule type" value="Genomic_DNA"/>
</dbReference>
<dbReference type="SUPFAM" id="SSF50729">
    <property type="entry name" value="PH domain-like"/>
    <property type="match status" value="1"/>
</dbReference>
<dbReference type="AlphaFoldDB" id="A0AAW0CTJ9"/>
<evidence type="ECO:0000259" key="3">
    <source>
        <dbReference type="PROSITE" id="PS50229"/>
    </source>
</evidence>
<evidence type="ECO:0000313" key="5">
    <source>
        <dbReference type="Proteomes" id="UP001362999"/>
    </source>
</evidence>
<organism evidence="4 5">
    <name type="scientific">Favolaschia claudopus</name>
    <dbReference type="NCBI Taxonomy" id="2862362"/>
    <lineage>
        <taxon>Eukaryota</taxon>
        <taxon>Fungi</taxon>
        <taxon>Dikarya</taxon>
        <taxon>Basidiomycota</taxon>
        <taxon>Agaricomycotina</taxon>
        <taxon>Agaricomycetes</taxon>
        <taxon>Agaricomycetidae</taxon>
        <taxon>Agaricales</taxon>
        <taxon>Marasmiineae</taxon>
        <taxon>Mycenaceae</taxon>
        <taxon>Favolaschia</taxon>
    </lineage>
</organism>
<evidence type="ECO:0000259" key="2">
    <source>
        <dbReference type="PROSITE" id="PS50108"/>
    </source>
</evidence>
<dbReference type="Pfam" id="PF00568">
    <property type="entry name" value="WH1"/>
    <property type="match status" value="1"/>
</dbReference>
<name>A0AAW0CTJ9_9AGAR</name>
<evidence type="ECO:0000313" key="4">
    <source>
        <dbReference type="EMBL" id="KAK7042309.1"/>
    </source>
</evidence>
<accession>A0AAW0CTJ9</accession>
<evidence type="ECO:0000256" key="1">
    <source>
        <dbReference type="SAM" id="MobiDB-lite"/>
    </source>
</evidence>